<evidence type="ECO:0000313" key="2">
    <source>
        <dbReference type="EMBL" id="XBW08019.1"/>
    </source>
</evidence>
<accession>A0AAU7V7P7</accession>
<sequence>MHTNWLTRLLDSLLVRPRLVAASEPVQLHSLDPDRVRASAQVKRLAELGPRNTRILRPDDLLNRATLAPLLRLSLEEGCAFWLITTSSTAEERRLQQAFPDQLAPLGPPSATGTQVFGVRPLVLLAWLLRVHPESAQSFLNLDASRIPRGARQQLAEAGLPLVRPPWLIRVARHPQFVIYLVFFLYATLRAVPVSFVKEFHGNIYLFWAIDVITAIPYTWGVLTLLFAASWTKRMLGGITTVVTFVAPYVYFWLQGKDYPLYVPVVIACLTALTVLTEVVKYVQERTLERHYRQRIPTLALVADSRLRRGLL</sequence>
<dbReference type="KEGG" id="sapp:SAC06_00195"/>
<proteinExistence type="predicted"/>
<feature type="transmembrane region" description="Helical" evidence="1">
    <location>
        <begin position="177"/>
        <end position="197"/>
    </location>
</feature>
<keyword evidence="1" id="KW-1133">Transmembrane helix</keyword>
<evidence type="ECO:0000256" key="1">
    <source>
        <dbReference type="SAM" id="Phobius"/>
    </source>
</evidence>
<dbReference type="AlphaFoldDB" id="A0AAU7V7P7"/>
<dbReference type="RefSeq" id="WP_350258219.1">
    <property type="nucleotide sequence ID" value="NZ_CP138335.1"/>
</dbReference>
<protein>
    <submittedName>
        <fullName evidence="2">Uncharacterized protein</fullName>
    </submittedName>
</protein>
<feature type="transmembrane region" description="Helical" evidence="1">
    <location>
        <begin position="260"/>
        <end position="283"/>
    </location>
</feature>
<keyword evidence="1" id="KW-0812">Transmembrane</keyword>
<feature type="transmembrane region" description="Helical" evidence="1">
    <location>
        <begin position="203"/>
        <end position="228"/>
    </location>
</feature>
<dbReference type="EMBL" id="CP138335">
    <property type="protein sequence ID" value="XBW08019.1"/>
    <property type="molecule type" value="Genomic_DNA"/>
</dbReference>
<name>A0AAU7V7P7_9ACTO</name>
<keyword evidence="1" id="KW-0472">Membrane</keyword>
<gene>
    <name evidence="2" type="ORF">SAC06_00195</name>
</gene>
<reference evidence="2" key="1">
    <citation type="submission" date="2023-11" db="EMBL/GenBank/DDBJ databases">
        <title>Scrofimicrobium hongkongense sp. nov., isolated from a patient with peritonitis.</title>
        <authorList>
            <person name="Lao H.Y."/>
            <person name="Wong A.Y.P."/>
            <person name="Ng T.L."/>
            <person name="Wong R.Y.L."/>
            <person name="Yau M.C.Y."/>
            <person name="Lam J.Y.W."/>
            <person name="Siu G.K.H."/>
        </authorList>
    </citation>
    <scope>NUCLEOTIDE SEQUENCE</scope>
    <source>
        <strain evidence="2">R131</strain>
    </source>
</reference>
<feature type="transmembrane region" description="Helical" evidence="1">
    <location>
        <begin position="235"/>
        <end position="254"/>
    </location>
</feature>
<organism evidence="2">
    <name type="scientific">Scrofimicrobium appendicitidis</name>
    <dbReference type="NCBI Taxonomy" id="3079930"/>
    <lineage>
        <taxon>Bacteria</taxon>
        <taxon>Bacillati</taxon>
        <taxon>Actinomycetota</taxon>
        <taxon>Actinomycetes</taxon>
        <taxon>Actinomycetales</taxon>
        <taxon>Actinomycetaceae</taxon>
        <taxon>Scrofimicrobium</taxon>
    </lineage>
</organism>